<name>A0A402BXW1_RHOWR</name>
<evidence type="ECO:0000256" key="1">
    <source>
        <dbReference type="SAM" id="MobiDB-lite"/>
    </source>
</evidence>
<gene>
    <name evidence="2" type="ORF">Rhow_001597</name>
</gene>
<feature type="compositionally biased region" description="Polar residues" evidence="1">
    <location>
        <begin position="11"/>
        <end position="33"/>
    </location>
</feature>
<proteinExistence type="predicted"/>
<keyword evidence="3" id="KW-1185">Reference proteome</keyword>
<sequence length="80" mass="8416">MKASTVDLGSPSKTQAPRSVDTTATQRQASTGSCPEPNDSRTVAAAWKLSYHRSAVVRVLASTVLIIGSNVSRIAECRIG</sequence>
<evidence type="ECO:0000313" key="3">
    <source>
        <dbReference type="Proteomes" id="UP000287519"/>
    </source>
</evidence>
<evidence type="ECO:0000313" key="2">
    <source>
        <dbReference type="EMBL" id="GCE36231.1"/>
    </source>
</evidence>
<feature type="region of interest" description="Disordered" evidence="1">
    <location>
        <begin position="1"/>
        <end position="39"/>
    </location>
</feature>
<accession>A0A402BXW1</accession>
<dbReference type="AlphaFoldDB" id="A0A402BXW1"/>
<organism evidence="2 3">
    <name type="scientific">Rhodococcus wratislaviensis</name>
    <name type="common">Tsukamurella wratislaviensis</name>
    <dbReference type="NCBI Taxonomy" id="44752"/>
    <lineage>
        <taxon>Bacteria</taxon>
        <taxon>Bacillati</taxon>
        <taxon>Actinomycetota</taxon>
        <taxon>Actinomycetes</taxon>
        <taxon>Mycobacteriales</taxon>
        <taxon>Nocardiaceae</taxon>
        <taxon>Rhodococcus</taxon>
    </lineage>
</organism>
<dbReference type="EMBL" id="BHYM01000002">
    <property type="protein sequence ID" value="GCE36231.1"/>
    <property type="molecule type" value="Genomic_DNA"/>
</dbReference>
<protein>
    <submittedName>
        <fullName evidence="2">Uncharacterized protein</fullName>
    </submittedName>
</protein>
<dbReference type="Proteomes" id="UP000287519">
    <property type="component" value="Unassembled WGS sequence"/>
</dbReference>
<comment type="caution">
    <text evidence="2">The sequence shown here is derived from an EMBL/GenBank/DDBJ whole genome shotgun (WGS) entry which is preliminary data.</text>
</comment>
<reference evidence="2 3" key="1">
    <citation type="submission" date="2018-11" db="EMBL/GenBank/DDBJ databases">
        <title>Microbial catabolism of amino acid.</title>
        <authorList>
            <person name="Hibi M."/>
            <person name="Ogawa J."/>
        </authorList>
    </citation>
    <scope>NUCLEOTIDE SEQUENCE [LARGE SCALE GENOMIC DNA]</scope>
    <source>
        <strain evidence="2 3">C31-06</strain>
    </source>
</reference>